<protein>
    <recommendedName>
        <fullName evidence="4">CopL family metal-binding regulatory protein</fullName>
    </recommendedName>
</protein>
<sequence>MKRFATFLLLIGVVIGIAVQPAQALTPAMATMSMAQMSQAAMATMPDCTEAMSRDATPKPCKCGMAGCVAMMAAGAPFMLGDSSSAFSAPLASERQNGLAVVATLRGRSTPPEPEPPSILI</sequence>
<proteinExistence type="predicted"/>
<gene>
    <name evidence="2" type="ORF">M9980_01045</name>
</gene>
<organism evidence="2 3">
    <name type="scientific">Sphingomonas donggukensis</name>
    <dbReference type="NCBI Taxonomy" id="2949093"/>
    <lineage>
        <taxon>Bacteria</taxon>
        <taxon>Pseudomonadati</taxon>
        <taxon>Pseudomonadota</taxon>
        <taxon>Alphaproteobacteria</taxon>
        <taxon>Sphingomonadales</taxon>
        <taxon>Sphingomonadaceae</taxon>
        <taxon>Sphingomonas</taxon>
    </lineage>
</organism>
<feature type="chain" id="PRO_5047193880" description="CopL family metal-binding regulatory protein" evidence="1">
    <location>
        <begin position="25"/>
        <end position="121"/>
    </location>
</feature>
<dbReference type="EMBL" id="CP098401">
    <property type="protein sequence ID" value="URW75851.1"/>
    <property type="molecule type" value="Genomic_DNA"/>
</dbReference>
<evidence type="ECO:0000313" key="2">
    <source>
        <dbReference type="EMBL" id="URW75851.1"/>
    </source>
</evidence>
<evidence type="ECO:0008006" key="4">
    <source>
        <dbReference type="Google" id="ProtNLM"/>
    </source>
</evidence>
<keyword evidence="1" id="KW-0732">Signal</keyword>
<evidence type="ECO:0000256" key="1">
    <source>
        <dbReference type="SAM" id="SignalP"/>
    </source>
</evidence>
<dbReference type="RefSeq" id="WP_250752447.1">
    <property type="nucleotide sequence ID" value="NZ_CP098401.1"/>
</dbReference>
<accession>A0ABY4TTY1</accession>
<keyword evidence="3" id="KW-1185">Reference proteome</keyword>
<name>A0ABY4TTY1_9SPHN</name>
<dbReference type="Proteomes" id="UP001055580">
    <property type="component" value="Chromosome"/>
</dbReference>
<evidence type="ECO:0000313" key="3">
    <source>
        <dbReference type="Proteomes" id="UP001055580"/>
    </source>
</evidence>
<reference evidence="2" key="1">
    <citation type="submission" date="2022-05" db="EMBL/GenBank/DDBJ databases">
        <title>Sphingomonas sp. strain RMG20 Genome sequencing and assembly.</title>
        <authorList>
            <person name="Kim I."/>
        </authorList>
    </citation>
    <scope>NUCLEOTIDE SEQUENCE</scope>
    <source>
        <strain evidence="2">RMG20</strain>
    </source>
</reference>
<feature type="signal peptide" evidence="1">
    <location>
        <begin position="1"/>
        <end position="24"/>
    </location>
</feature>